<keyword evidence="2" id="KW-1133">Transmembrane helix</keyword>
<dbReference type="AlphaFoldDB" id="A0A9W8G488"/>
<gene>
    <name evidence="4" type="ORF">GGI25_004905</name>
</gene>
<evidence type="ECO:0000313" key="4">
    <source>
        <dbReference type="EMBL" id="KAJ2672924.1"/>
    </source>
</evidence>
<accession>A0A9W8G488</accession>
<keyword evidence="2" id="KW-0812">Transmembrane</keyword>
<comment type="caution">
    <text evidence="4">The sequence shown here is derived from an EMBL/GenBank/DDBJ whole genome shotgun (WGS) entry which is preliminary data.</text>
</comment>
<proteinExistence type="predicted"/>
<evidence type="ECO:0000256" key="2">
    <source>
        <dbReference type="SAM" id="Phobius"/>
    </source>
</evidence>
<feature type="chain" id="PRO_5040954477" description="Mid2 domain-containing protein" evidence="3">
    <location>
        <begin position="23"/>
        <end position="336"/>
    </location>
</feature>
<name>A0A9W8G488_9FUNG</name>
<feature type="region of interest" description="Disordered" evidence="1">
    <location>
        <begin position="189"/>
        <end position="267"/>
    </location>
</feature>
<dbReference type="OrthoDB" id="5564312at2759"/>
<sequence length="336" mass="35698">MRNYICLLLALLAIFSHSRAEAAELEDLYSIAPQAFQLRDVSGCPAGYTNCDMFGCVQNSTCPDVCSQRTSANCAFSMNGVGCKWMYNTCVQDIQCSVGASGECSEGCQGCGAFQCIVDGLQCPTPCTVRPQALCGTSMLYNGFGCAWIGNGCLTWDFINGAPVAYNEPEPSQGQLSTTTFTVTQTHTLTPTFTPKSSSTSSSTTSSTASTSISQHSTTSHSSTSLSSSDESSTEEPPLSDEHSESSSKSTSSQSESNESPDKTATKGTSVPVIIGIVILVIGLIGLISWGALYMLTKDKVNFNPPPRAVYTLAKNDGNQPPNFGDTYNYNGDWRD</sequence>
<feature type="compositionally biased region" description="Low complexity" evidence="1">
    <location>
        <begin position="189"/>
        <end position="237"/>
    </location>
</feature>
<reference evidence="4" key="1">
    <citation type="submission" date="2022-07" db="EMBL/GenBank/DDBJ databases">
        <title>Phylogenomic reconstructions and comparative analyses of Kickxellomycotina fungi.</title>
        <authorList>
            <person name="Reynolds N.K."/>
            <person name="Stajich J.E."/>
            <person name="Barry K."/>
            <person name="Grigoriev I.V."/>
            <person name="Crous P."/>
            <person name="Smith M.E."/>
        </authorList>
    </citation>
    <scope>NUCLEOTIDE SEQUENCE</scope>
    <source>
        <strain evidence="4">NRRL 3115</strain>
    </source>
</reference>
<evidence type="ECO:0000313" key="5">
    <source>
        <dbReference type="Proteomes" id="UP001151518"/>
    </source>
</evidence>
<dbReference type="Proteomes" id="UP001151518">
    <property type="component" value="Unassembled WGS sequence"/>
</dbReference>
<keyword evidence="3" id="KW-0732">Signal</keyword>
<feature type="transmembrane region" description="Helical" evidence="2">
    <location>
        <begin position="273"/>
        <end position="296"/>
    </location>
</feature>
<evidence type="ECO:0008006" key="6">
    <source>
        <dbReference type="Google" id="ProtNLM"/>
    </source>
</evidence>
<dbReference type="EMBL" id="JANBTW010000074">
    <property type="protein sequence ID" value="KAJ2672924.1"/>
    <property type="molecule type" value="Genomic_DNA"/>
</dbReference>
<organism evidence="4 5">
    <name type="scientific">Coemansia spiralis</name>
    <dbReference type="NCBI Taxonomy" id="417178"/>
    <lineage>
        <taxon>Eukaryota</taxon>
        <taxon>Fungi</taxon>
        <taxon>Fungi incertae sedis</taxon>
        <taxon>Zoopagomycota</taxon>
        <taxon>Kickxellomycotina</taxon>
        <taxon>Kickxellomycetes</taxon>
        <taxon>Kickxellales</taxon>
        <taxon>Kickxellaceae</taxon>
        <taxon>Coemansia</taxon>
    </lineage>
</organism>
<feature type="signal peptide" evidence="3">
    <location>
        <begin position="1"/>
        <end position="22"/>
    </location>
</feature>
<keyword evidence="2" id="KW-0472">Membrane</keyword>
<evidence type="ECO:0000256" key="1">
    <source>
        <dbReference type="SAM" id="MobiDB-lite"/>
    </source>
</evidence>
<protein>
    <recommendedName>
        <fullName evidence="6">Mid2 domain-containing protein</fullName>
    </recommendedName>
</protein>
<evidence type="ECO:0000256" key="3">
    <source>
        <dbReference type="SAM" id="SignalP"/>
    </source>
</evidence>
<feature type="compositionally biased region" description="Low complexity" evidence="1">
    <location>
        <begin position="247"/>
        <end position="258"/>
    </location>
</feature>